<dbReference type="PRINTS" id="PR00359">
    <property type="entry name" value="BP450"/>
</dbReference>
<dbReference type="SUPFAM" id="SSF48264">
    <property type="entry name" value="Cytochrome P450"/>
    <property type="match status" value="1"/>
</dbReference>
<dbReference type="PANTHER" id="PTHR46696:SF1">
    <property type="entry name" value="CYTOCHROME P450 YJIB-RELATED"/>
    <property type="match status" value="1"/>
</dbReference>
<dbReference type="InterPro" id="IPR002397">
    <property type="entry name" value="Cyt_P450_B"/>
</dbReference>
<organism evidence="2 3">
    <name type="scientific">Chitinophaga nivalis</name>
    <dbReference type="NCBI Taxonomy" id="2991709"/>
    <lineage>
        <taxon>Bacteria</taxon>
        <taxon>Pseudomonadati</taxon>
        <taxon>Bacteroidota</taxon>
        <taxon>Chitinophagia</taxon>
        <taxon>Chitinophagales</taxon>
        <taxon>Chitinophagaceae</taxon>
        <taxon>Chitinophaga</taxon>
    </lineage>
</organism>
<dbReference type="InterPro" id="IPR036396">
    <property type="entry name" value="Cyt_P450_sf"/>
</dbReference>
<protein>
    <submittedName>
        <fullName evidence="2">Cytochrome P450</fullName>
    </submittedName>
</protein>
<dbReference type="RefSeq" id="WP_264732712.1">
    <property type="nucleotide sequence ID" value="NZ_JAPDNR010000001.1"/>
</dbReference>
<dbReference type="Proteomes" id="UP001207742">
    <property type="component" value="Unassembled WGS sequence"/>
</dbReference>
<dbReference type="EMBL" id="JAPDNS010000002">
    <property type="protein sequence ID" value="MCW3485895.1"/>
    <property type="molecule type" value="Genomic_DNA"/>
</dbReference>
<evidence type="ECO:0000313" key="2">
    <source>
        <dbReference type="EMBL" id="MCW3485895.1"/>
    </source>
</evidence>
<name>A0ABT3IPJ8_9BACT</name>
<dbReference type="PANTHER" id="PTHR46696">
    <property type="entry name" value="P450, PUTATIVE (EUROFUNG)-RELATED"/>
    <property type="match status" value="1"/>
</dbReference>
<sequence>MFQSTLFNRTGWYHKMQDEQPIYFDQDFSFFFGAQGGWQLFRHDDIRAVMSDHETFSSEYISKRGVNFESNLGLIDPPHHRRLRSIITKAFTPTFVTAMAPWIYEQCNELLAPFLESGEMEFVSNFAAVLPMRTMAKLIGIPIVNYEDFSIWGKSLTGDPRIIGMDIYFKSMQDMRTLFEGIVEERKITPQHDLISSLLSAESEEGKLTMEELLSFCGVLLLPGLETIKALLINTMAVLIERPEVAEHIKAVPEDTTKAINEVLRYCPPIISIPRVAKRDVTLNGQEIKKDDLLNLWLIAANRDPAVFENPDTFNMNRDNTKIVTFGHGIHTSIGSVLAKLVGKIAIEVLLQHLKNIRIKENVELSIYVSTITNTLSALPITFETNEVAVNANGN</sequence>
<dbReference type="Pfam" id="PF00067">
    <property type="entry name" value="p450"/>
    <property type="match status" value="1"/>
</dbReference>
<comment type="similarity">
    <text evidence="1">Belongs to the cytochrome P450 family.</text>
</comment>
<reference evidence="2 3" key="1">
    <citation type="submission" date="2022-10" db="EMBL/GenBank/DDBJ databases">
        <title>Chitinophaga nivalis PC15 sp. nov., isolated from Pyeongchang county, South Korea.</title>
        <authorList>
            <person name="Trinh H.N."/>
        </authorList>
    </citation>
    <scope>NUCLEOTIDE SEQUENCE [LARGE SCALE GENOMIC DNA]</scope>
    <source>
        <strain evidence="2 3">PC14</strain>
    </source>
</reference>
<proteinExistence type="inferred from homology"/>
<accession>A0ABT3IPJ8</accession>
<dbReference type="InterPro" id="IPR001128">
    <property type="entry name" value="Cyt_P450"/>
</dbReference>
<keyword evidence="3" id="KW-1185">Reference proteome</keyword>
<evidence type="ECO:0000256" key="1">
    <source>
        <dbReference type="ARBA" id="ARBA00010617"/>
    </source>
</evidence>
<comment type="caution">
    <text evidence="2">The sequence shown here is derived from an EMBL/GenBank/DDBJ whole genome shotgun (WGS) entry which is preliminary data.</text>
</comment>
<evidence type="ECO:0000313" key="3">
    <source>
        <dbReference type="Proteomes" id="UP001207742"/>
    </source>
</evidence>
<dbReference type="Gene3D" id="1.10.630.10">
    <property type="entry name" value="Cytochrome P450"/>
    <property type="match status" value="1"/>
</dbReference>
<gene>
    <name evidence="2" type="ORF">OL497_18465</name>
</gene>